<dbReference type="AlphaFoldDB" id="A0A0A9G2Q9"/>
<accession>A0A0A9G2Q9</accession>
<protein>
    <submittedName>
        <fullName evidence="1">Uncharacterized protein</fullName>
    </submittedName>
</protein>
<proteinExistence type="predicted"/>
<reference evidence="1" key="2">
    <citation type="journal article" date="2015" name="Data Brief">
        <title>Shoot transcriptome of the giant reed, Arundo donax.</title>
        <authorList>
            <person name="Barrero R.A."/>
            <person name="Guerrero F.D."/>
            <person name="Moolhuijzen P."/>
            <person name="Goolsby J.A."/>
            <person name="Tidwell J."/>
            <person name="Bellgard S.E."/>
            <person name="Bellgard M.I."/>
        </authorList>
    </citation>
    <scope>NUCLEOTIDE SEQUENCE</scope>
    <source>
        <tissue evidence="1">Shoot tissue taken approximately 20 cm above the soil surface</tissue>
    </source>
</reference>
<sequence>MMIEVAARLWSMGLTTWRGEELSRGRRGEDQSMNQQLLYQSMNNFAILQDQSMHQKLIPWPTR</sequence>
<evidence type="ECO:0000313" key="1">
    <source>
        <dbReference type="EMBL" id="JAE14918.1"/>
    </source>
</evidence>
<reference evidence="1" key="1">
    <citation type="submission" date="2014-09" db="EMBL/GenBank/DDBJ databases">
        <authorList>
            <person name="Magalhaes I.L.F."/>
            <person name="Oliveira U."/>
            <person name="Santos F.R."/>
            <person name="Vidigal T.H.D.A."/>
            <person name="Brescovit A.D."/>
            <person name="Santos A.J."/>
        </authorList>
    </citation>
    <scope>NUCLEOTIDE SEQUENCE</scope>
    <source>
        <tissue evidence="1">Shoot tissue taken approximately 20 cm above the soil surface</tissue>
    </source>
</reference>
<organism evidence="1">
    <name type="scientific">Arundo donax</name>
    <name type="common">Giant reed</name>
    <name type="synonym">Donax arundinaceus</name>
    <dbReference type="NCBI Taxonomy" id="35708"/>
    <lineage>
        <taxon>Eukaryota</taxon>
        <taxon>Viridiplantae</taxon>
        <taxon>Streptophyta</taxon>
        <taxon>Embryophyta</taxon>
        <taxon>Tracheophyta</taxon>
        <taxon>Spermatophyta</taxon>
        <taxon>Magnoliopsida</taxon>
        <taxon>Liliopsida</taxon>
        <taxon>Poales</taxon>
        <taxon>Poaceae</taxon>
        <taxon>PACMAD clade</taxon>
        <taxon>Arundinoideae</taxon>
        <taxon>Arundineae</taxon>
        <taxon>Arundo</taxon>
    </lineage>
</organism>
<name>A0A0A9G2Q9_ARUDO</name>
<dbReference type="EMBL" id="GBRH01182978">
    <property type="protein sequence ID" value="JAE14918.1"/>
    <property type="molecule type" value="Transcribed_RNA"/>
</dbReference>